<evidence type="ECO:0000256" key="9">
    <source>
        <dbReference type="PIRNR" id="PIRNR000452"/>
    </source>
</evidence>
<dbReference type="GO" id="GO:0047663">
    <property type="term" value="F:aminoglycoside 6'-N-acetyltransferase activity"/>
    <property type="evidence" value="ECO:0007669"/>
    <property type="project" value="UniProtKB-EC"/>
</dbReference>
<dbReference type="Proteomes" id="UP001593940">
    <property type="component" value="Unassembled WGS sequence"/>
</dbReference>
<dbReference type="PIRSF" id="PIRSF000452">
    <property type="entry name" value="6-N-acetyltransf"/>
    <property type="match status" value="1"/>
</dbReference>
<evidence type="ECO:0000256" key="4">
    <source>
        <dbReference type="ARBA" id="ARBA00022679"/>
    </source>
</evidence>
<dbReference type="Gene3D" id="3.40.630.30">
    <property type="match status" value="1"/>
</dbReference>
<sequence>MREEPCPVADNLEPRVEPCMLQTLEEWVALRHALWPECPKEDHRSEAQAILWDQKEATALLVRLPDGTPAGFAEAALRHDYVNGCATSPVAFLEGIYVQPEHRGRGLARLLCRAIERWARSLGCREFASDVLLDNKASQSMHKALGFEETERVVYFRKMLSPS</sequence>
<proteinExistence type="predicted"/>
<comment type="subunit">
    <text evidence="1 9">Homodimer.</text>
</comment>
<gene>
    <name evidence="11" type="primary">aac(6')</name>
    <name evidence="11" type="ORF">ACETIH_09295</name>
</gene>
<keyword evidence="4 9" id="KW-0808">Transferase</keyword>
<keyword evidence="6 9" id="KW-0012">Acyltransferase</keyword>
<dbReference type="InterPro" id="IPR000182">
    <property type="entry name" value="GNAT_dom"/>
</dbReference>
<evidence type="ECO:0000256" key="6">
    <source>
        <dbReference type="ARBA" id="ARBA00023315"/>
    </source>
</evidence>
<evidence type="ECO:0000256" key="1">
    <source>
        <dbReference type="ARBA" id="ARBA00011738"/>
    </source>
</evidence>
<evidence type="ECO:0000259" key="10">
    <source>
        <dbReference type="PROSITE" id="PS51186"/>
    </source>
</evidence>
<evidence type="ECO:0000313" key="11">
    <source>
        <dbReference type="EMBL" id="MFC1456910.1"/>
    </source>
</evidence>
<dbReference type="InterPro" id="IPR050832">
    <property type="entry name" value="Bact_Acetyltransf"/>
</dbReference>
<dbReference type="InterPro" id="IPR024170">
    <property type="entry name" value="Aminoglycoside_N6-AcTrfrase"/>
</dbReference>
<dbReference type="CDD" id="cd04301">
    <property type="entry name" value="NAT_SF"/>
    <property type="match status" value="1"/>
</dbReference>
<protein>
    <recommendedName>
        <fullName evidence="3 9">Aminoglycoside N(6')-acetyltransferase type 1</fullName>
        <ecNumber evidence="2 9">2.3.1.82</ecNumber>
    </recommendedName>
    <alternativeName>
        <fullName evidence="7 9">Aminoglycoside resistance protein</fullName>
    </alternativeName>
</protein>
<accession>A0ABV6Y792</accession>
<reference evidence="11 12" key="1">
    <citation type="submission" date="2024-09" db="EMBL/GenBank/DDBJ databases">
        <title>Nodulacao em especies de Leguminosae Basais da Amazonia e Caracterizacao dos Rizobios e Bacterias Associadas aos Nodulos.</title>
        <authorList>
            <person name="Jambeiro I.C.A."/>
            <person name="Lopes I.S."/>
            <person name="Aguiar E.R.G.R."/>
            <person name="Santos A.F.J."/>
            <person name="Dos Santos J.M.F."/>
            <person name="Gross E."/>
        </authorList>
    </citation>
    <scope>NUCLEOTIDE SEQUENCE [LARGE SCALE GENOMIC DNA]</scope>
    <source>
        <strain evidence="11 12">BRUESC1165</strain>
    </source>
</reference>
<evidence type="ECO:0000256" key="2">
    <source>
        <dbReference type="ARBA" id="ARBA00012888"/>
    </source>
</evidence>
<dbReference type="RefSeq" id="WP_377029489.1">
    <property type="nucleotide sequence ID" value="NZ_JBHOMY010000022.1"/>
</dbReference>
<name>A0ABV6Y792_9HYPH</name>
<dbReference type="EC" id="2.3.1.82" evidence="2 9"/>
<dbReference type="Pfam" id="PF00583">
    <property type="entry name" value="Acetyltransf_1"/>
    <property type="match status" value="1"/>
</dbReference>
<feature type="domain" description="N-acetyltransferase" evidence="10">
    <location>
        <begin position="14"/>
        <end position="163"/>
    </location>
</feature>
<dbReference type="SUPFAM" id="SSF55729">
    <property type="entry name" value="Acyl-CoA N-acyltransferases (Nat)"/>
    <property type="match status" value="1"/>
</dbReference>
<evidence type="ECO:0000256" key="7">
    <source>
        <dbReference type="ARBA" id="ARBA00029660"/>
    </source>
</evidence>
<comment type="caution">
    <text evidence="11">The sequence shown here is derived from an EMBL/GenBank/DDBJ whole genome shotgun (WGS) entry which is preliminary data.</text>
</comment>
<dbReference type="PROSITE" id="PS51186">
    <property type="entry name" value="GNAT"/>
    <property type="match status" value="1"/>
</dbReference>
<dbReference type="InterPro" id="IPR016181">
    <property type="entry name" value="Acyl_CoA_acyltransferase"/>
</dbReference>
<keyword evidence="12" id="KW-1185">Reference proteome</keyword>
<dbReference type="NCBIfam" id="NF043067">
    <property type="entry name" value="AAC_6p_group_E"/>
    <property type="match status" value="1"/>
</dbReference>
<evidence type="ECO:0000313" key="12">
    <source>
        <dbReference type="Proteomes" id="UP001593940"/>
    </source>
</evidence>
<evidence type="ECO:0000256" key="8">
    <source>
        <dbReference type="ARBA" id="ARBA00048923"/>
    </source>
</evidence>
<evidence type="ECO:0000256" key="5">
    <source>
        <dbReference type="ARBA" id="ARBA00023251"/>
    </source>
</evidence>
<comment type="function">
    <text evidence="9">Catalyzes the transfer of an acetyl group from acetyl-CoA to the 6'-amino group of aminoglycoside molecules conferring resistance to antibiotics containing the purpurosamine ring.</text>
</comment>
<evidence type="ECO:0000256" key="3">
    <source>
        <dbReference type="ARBA" id="ARBA00017677"/>
    </source>
</evidence>
<comment type="catalytic activity">
    <reaction evidence="8 9">
        <text>kanamycin B + acetyl-CoA = N(6')-acetylkanamycin B + CoA + H(+)</text>
        <dbReference type="Rhea" id="RHEA:16449"/>
        <dbReference type="ChEBI" id="CHEBI:15378"/>
        <dbReference type="ChEBI" id="CHEBI:57287"/>
        <dbReference type="ChEBI" id="CHEBI:57288"/>
        <dbReference type="ChEBI" id="CHEBI:58390"/>
        <dbReference type="ChEBI" id="CHEBI:58549"/>
        <dbReference type="EC" id="2.3.1.82"/>
    </reaction>
</comment>
<keyword evidence="5 9" id="KW-0046">Antibiotic resistance</keyword>
<dbReference type="EMBL" id="JBHOMY010000022">
    <property type="protein sequence ID" value="MFC1456910.1"/>
    <property type="molecule type" value="Genomic_DNA"/>
</dbReference>
<dbReference type="PANTHER" id="PTHR43877">
    <property type="entry name" value="AMINOALKYLPHOSPHONATE N-ACETYLTRANSFERASE-RELATED-RELATED"/>
    <property type="match status" value="1"/>
</dbReference>
<organism evidence="11 12">
    <name type="scientific">Microvirga arabica</name>
    <dbReference type="NCBI Taxonomy" id="1128671"/>
    <lineage>
        <taxon>Bacteria</taxon>
        <taxon>Pseudomonadati</taxon>
        <taxon>Pseudomonadota</taxon>
        <taxon>Alphaproteobacteria</taxon>
        <taxon>Hyphomicrobiales</taxon>
        <taxon>Methylobacteriaceae</taxon>
        <taxon>Microvirga</taxon>
    </lineage>
</organism>